<dbReference type="EMBL" id="FOPU01000041">
    <property type="protein sequence ID" value="SFH88877.1"/>
    <property type="molecule type" value="Genomic_DNA"/>
</dbReference>
<accession>A0A1I3DQ58</accession>
<evidence type="ECO:0000313" key="4">
    <source>
        <dbReference type="Proteomes" id="UP000183635"/>
    </source>
</evidence>
<reference evidence="3 4" key="1">
    <citation type="submission" date="2016-10" db="EMBL/GenBank/DDBJ databases">
        <authorList>
            <person name="de Groot N.N."/>
        </authorList>
    </citation>
    <scope>NUCLEOTIDE SEQUENCE [LARGE SCALE GENOMIC DNA]</scope>
    <source>
        <strain evidence="3 4">DSM 8537</strain>
    </source>
</reference>
<keyword evidence="1" id="KW-0472">Membrane</keyword>
<dbReference type="GO" id="GO:0080120">
    <property type="term" value="P:CAAX-box protein maturation"/>
    <property type="evidence" value="ECO:0007669"/>
    <property type="project" value="UniProtKB-ARBA"/>
</dbReference>
<dbReference type="GO" id="GO:0006508">
    <property type="term" value="P:proteolysis"/>
    <property type="evidence" value="ECO:0007669"/>
    <property type="project" value="UniProtKB-KW"/>
</dbReference>
<proteinExistence type="predicted"/>
<feature type="transmembrane region" description="Helical" evidence="1">
    <location>
        <begin position="126"/>
        <end position="144"/>
    </location>
</feature>
<gene>
    <name evidence="3" type="ORF">SAMN04488021_14116</name>
</gene>
<keyword evidence="3" id="KW-0378">Hydrolase</keyword>
<dbReference type="GO" id="GO:0004175">
    <property type="term" value="F:endopeptidase activity"/>
    <property type="evidence" value="ECO:0007669"/>
    <property type="project" value="UniProtKB-ARBA"/>
</dbReference>
<feature type="transmembrane region" description="Helical" evidence="1">
    <location>
        <begin position="64"/>
        <end position="82"/>
    </location>
</feature>
<protein>
    <submittedName>
        <fullName evidence="3">CAAX protease self-immunity</fullName>
    </submittedName>
</protein>
<name>A0A1I3DQ58_9RHOB</name>
<organism evidence="3 4">
    <name type="scientific">Paracoccus aminovorans</name>
    <dbReference type="NCBI Taxonomy" id="34004"/>
    <lineage>
        <taxon>Bacteria</taxon>
        <taxon>Pseudomonadati</taxon>
        <taxon>Pseudomonadota</taxon>
        <taxon>Alphaproteobacteria</taxon>
        <taxon>Rhodobacterales</taxon>
        <taxon>Paracoccaceae</taxon>
        <taxon>Paracoccus</taxon>
    </lineage>
</organism>
<feature type="transmembrane region" description="Helical" evidence="1">
    <location>
        <begin position="175"/>
        <end position="194"/>
    </location>
</feature>
<dbReference type="AlphaFoldDB" id="A0A1I3DQ58"/>
<keyword evidence="4" id="KW-1185">Reference proteome</keyword>
<keyword evidence="1" id="KW-1133">Transmembrane helix</keyword>
<dbReference type="Proteomes" id="UP000183635">
    <property type="component" value="Unassembled WGS sequence"/>
</dbReference>
<keyword evidence="1" id="KW-0812">Transmembrane</keyword>
<dbReference type="Pfam" id="PF02517">
    <property type="entry name" value="Rce1-like"/>
    <property type="match status" value="1"/>
</dbReference>
<evidence type="ECO:0000259" key="2">
    <source>
        <dbReference type="Pfam" id="PF02517"/>
    </source>
</evidence>
<feature type="domain" description="CAAX prenyl protease 2/Lysostaphin resistance protein A-like" evidence="2">
    <location>
        <begin position="92"/>
        <end position="186"/>
    </location>
</feature>
<evidence type="ECO:0000256" key="1">
    <source>
        <dbReference type="SAM" id="Phobius"/>
    </source>
</evidence>
<sequence>MNRPLALAAVLAIPGLAALFHLLGQSGLRPLDAQLAGLAAYWTALAIALARCGGWSLRLRRPSVPAVLALVALVLAALAWQGGTLLRLSPGVLAAVVLAAALNGALEEAFWRGALIPDPGPGAQALAAALFVLWHLAPAAGAGLAGQDTLRLLLGAALIAPFMMAARLSSGTAGAGALAHALVNLLAFSGLAAANGMPASA</sequence>
<keyword evidence="3" id="KW-0645">Protease</keyword>
<dbReference type="STRING" id="34004.SAMN04488021_14116"/>
<dbReference type="RefSeq" id="WP_074970188.1">
    <property type="nucleotide sequence ID" value="NZ_CBCRYP010000039.1"/>
</dbReference>
<evidence type="ECO:0000313" key="3">
    <source>
        <dbReference type="EMBL" id="SFH88877.1"/>
    </source>
</evidence>
<dbReference type="InterPro" id="IPR003675">
    <property type="entry name" value="Rce1/LyrA-like_dom"/>
</dbReference>
<feature type="transmembrane region" description="Helical" evidence="1">
    <location>
        <begin position="150"/>
        <end position="168"/>
    </location>
</feature>
<feature type="transmembrane region" description="Helical" evidence="1">
    <location>
        <begin position="33"/>
        <end position="52"/>
    </location>
</feature>